<gene>
    <name evidence="11" type="ordered locus">GOX2367</name>
</gene>
<keyword evidence="7" id="KW-0742">SOS response</keyword>
<name>Q5FNE8_GLUOX</name>
<keyword evidence="6" id="KW-0234">DNA repair</keyword>
<dbReference type="PROSITE" id="PS50173">
    <property type="entry name" value="UMUC"/>
    <property type="match status" value="1"/>
</dbReference>
<dbReference type="GO" id="GO:0042276">
    <property type="term" value="P:error-prone translesion synthesis"/>
    <property type="evidence" value="ECO:0007669"/>
    <property type="project" value="TreeGrafter"/>
</dbReference>
<dbReference type="SUPFAM" id="SSF56672">
    <property type="entry name" value="DNA/RNA polymerases"/>
    <property type="match status" value="1"/>
</dbReference>
<evidence type="ECO:0000256" key="5">
    <source>
        <dbReference type="ARBA" id="ARBA00023199"/>
    </source>
</evidence>
<dbReference type="InterPro" id="IPR017961">
    <property type="entry name" value="DNA_pol_Y-fam_little_finger"/>
</dbReference>
<feature type="domain" description="UmuC" evidence="10">
    <location>
        <begin position="5"/>
        <end position="188"/>
    </location>
</feature>
<dbReference type="Proteomes" id="UP000006375">
    <property type="component" value="Chromosome"/>
</dbReference>
<evidence type="ECO:0000256" key="8">
    <source>
        <dbReference type="ARBA" id="ARBA00025589"/>
    </source>
</evidence>
<dbReference type="GO" id="GO:0005829">
    <property type="term" value="C:cytosol"/>
    <property type="evidence" value="ECO:0007669"/>
    <property type="project" value="TreeGrafter"/>
</dbReference>
<comment type="catalytic activity">
    <reaction evidence="9">
        <text>DNA(n) + a 2'-deoxyribonucleoside 5'-triphosphate = DNA(n+1) + diphosphate</text>
        <dbReference type="Rhea" id="RHEA:22508"/>
        <dbReference type="Rhea" id="RHEA-COMP:17339"/>
        <dbReference type="Rhea" id="RHEA-COMP:17340"/>
        <dbReference type="ChEBI" id="CHEBI:33019"/>
        <dbReference type="ChEBI" id="CHEBI:61560"/>
        <dbReference type="ChEBI" id="CHEBI:173112"/>
        <dbReference type="EC" id="2.7.7.7"/>
    </reaction>
</comment>
<sequence length="420" mass="47035">MMRVFGLIDGNSFYCSCQRAFEPRLKRRPVVVLSNNDGCAIARTREAKALGIKMGDAWHLARKRPESRPVVWYSSNYALYADMSRRMYQVLAERVPGVEPYSIDEMFLDLSNLPGDLHDRCRQLRQDVLDHAKIPTCVGWGPTKTIAKLANGLAKDHAELDGLCDLTDPAMRQDWYRRTDIDEVWGIGRQTTQKLKAMGIETIADFVALDAKTVRQMLTVVGARVQAELRGQSCLPLSDIAATRKSIASTRTFGRLLLKWDEIREAIAHYANRAAEKLREDKLEAAHLSVLMQTNPHNGDPWYAKHAAITIEPTSDARDLIRHATELGRAIWLPGYRYFKAGVILADLRPADSQGLMFASRDPVQSATVMAALDAVNARFGMGTLRPGSTGLKHSWSPRQSLLSARYTTQLDEIVTAKGW</sequence>
<evidence type="ECO:0000256" key="9">
    <source>
        <dbReference type="ARBA" id="ARBA00049244"/>
    </source>
</evidence>
<dbReference type="EC" id="2.7.7.7" evidence="3"/>
<dbReference type="Gene3D" id="1.10.150.20">
    <property type="entry name" value="5' to 3' exonuclease, C-terminal subdomain"/>
    <property type="match status" value="1"/>
</dbReference>
<comment type="function">
    <text evidence="8">Poorly processive, error-prone DNA polymerase involved in untargeted mutagenesis. Copies undamaged DNA at stalled replication forks, which arise in vivo from mismatched or misaligned primer ends. These misaligned primers can be extended by PolIV. Exhibits no 3'-5' exonuclease (proofreading) activity. May be involved in translesional synthesis, in conjunction with the beta clamp from PolIII.</text>
</comment>
<evidence type="ECO:0000256" key="7">
    <source>
        <dbReference type="ARBA" id="ARBA00023236"/>
    </source>
</evidence>
<dbReference type="GO" id="GO:0003684">
    <property type="term" value="F:damaged DNA binding"/>
    <property type="evidence" value="ECO:0007669"/>
    <property type="project" value="InterPro"/>
</dbReference>
<dbReference type="STRING" id="290633.GOX2367"/>
<evidence type="ECO:0000259" key="10">
    <source>
        <dbReference type="PROSITE" id="PS50173"/>
    </source>
</evidence>
<proteinExistence type="inferred from homology"/>
<comment type="similarity">
    <text evidence="1">Belongs to the DNA polymerase type-Y family.</text>
</comment>
<keyword evidence="4" id="KW-0227">DNA damage</keyword>
<dbReference type="InterPro" id="IPR043502">
    <property type="entry name" value="DNA/RNA_pol_sf"/>
</dbReference>
<dbReference type="SUPFAM" id="SSF100879">
    <property type="entry name" value="Lesion bypass DNA polymerase (Y-family), little finger domain"/>
    <property type="match status" value="1"/>
</dbReference>
<evidence type="ECO:0000256" key="4">
    <source>
        <dbReference type="ARBA" id="ARBA00022763"/>
    </source>
</evidence>
<dbReference type="Pfam" id="PF00817">
    <property type="entry name" value="IMS"/>
    <property type="match status" value="1"/>
</dbReference>
<dbReference type="Gene3D" id="3.40.1170.60">
    <property type="match status" value="1"/>
</dbReference>
<dbReference type="Gene3D" id="3.30.70.270">
    <property type="match status" value="1"/>
</dbReference>
<dbReference type="Pfam" id="PF13438">
    <property type="entry name" value="DUF4113"/>
    <property type="match status" value="1"/>
</dbReference>
<evidence type="ECO:0000256" key="6">
    <source>
        <dbReference type="ARBA" id="ARBA00023204"/>
    </source>
</evidence>
<evidence type="ECO:0000256" key="3">
    <source>
        <dbReference type="ARBA" id="ARBA00012417"/>
    </source>
</evidence>
<dbReference type="KEGG" id="gox:GOX2367"/>
<accession>Q5FNE8</accession>
<dbReference type="Gene3D" id="3.30.1490.100">
    <property type="entry name" value="DNA polymerase, Y-family, little finger domain"/>
    <property type="match status" value="1"/>
</dbReference>
<dbReference type="GO" id="GO:0003887">
    <property type="term" value="F:DNA-directed DNA polymerase activity"/>
    <property type="evidence" value="ECO:0007669"/>
    <property type="project" value="UniProtKB-EC"/>
</dbReference>
<dbReference type="InterPro" id="IPR001126">
    <property type="entry name" value="UmuC"/>
</dbReference>
<evidence type="ECO:0000313" key="11">
    <source>
        <dbReference type="EMBL" id="AAW62099.1"/>
    </source>
</evidence>
<keyword evidence="5" id="KW-0741">SOS mutagenesis</keyword>
<protein>
    <recommendedName>
        <fullName evidence="3">DNA-directed DNA polymerase</fullName>
        <ecNumber evidence="3">2.7.7.7</ecNumber>
    </recommendedName>
</protein>
<reference evidence="11 12" key="1">
    <citation type="journal article" date="2005" name="Nat. Biotechnol.">
        <title>Complete genome sequence of the acetic acid bacterium Gluconobacter oxydans.</title>
        <authorList>
            <person name="Prust C."/>
            <person name="Hoffmeister M."/>
            <person name="Liesegang H."/>
            <person name="Wiezer A."/>
            <person name="Fricke W.F."/>
            <person name="Ehrenreich A."/>
            <person name="Gottschalk G."/>
            <person name="Deppenmeier U."/>
        </authorList>
    </citation>
    <scope>NUCLEOTIDE SEQUENCE [LARGE SCALE GENOMIC DNA]</scope>
    <source>
        <strain evidence="11 12">621H</strain>
    </source>
</reference>
<keyword evidence="12" id="KW-1185">Reference proteome</keyword>
<evidence type="ECO:0000256" key="1">
    <source>
        <dbReference type="ARBA" id="ARBA00010945"/>
    </source>
</evidence>
<evidence type="ECO:0000256" key="2">
    <source>
        <dbReference type="ARBA" id="ARBA00011245"/>
    </source>
</evidence>
<dbReference type="EMBL" id="CP000009">
    <property type="protein sequence ID" value="AAW62099.1"/>
    <property type="molecule type" value="Genomic_DNA"/>
</dbReference>
<organism evidence="11 12">
    <name type="scientific">Gluconobacter oxydans (strain 621H)</name>
    <name type="common">Gluconobacter suboxydans</name>
    <dbReference type="NCBI Taxonomy" id="290633"/>
    <lineage>
        <taxon>Bacteria</taxon>
        <taxon>Pseudomonadati</taxon>
        <taxon>Pseudomonadota</taxon>
        <taxon>Alphaproteobacteria</taxon>
        <taxon>Acetobacterales</taxon>
        <taxon>Acetobacteraceae</taxon>
        <taxon>Gluconobacter</taxon>
    </lineage>
</organism>
<dbReference type="PANTHER" id="PTHR11076:SF34">
    <property type="entry name" value="PROTEIN UMUC"/>
    <property type="match status" value="1"/>
</dbReference>
<dbReference type="InterPro" id="IPR050116">
    <property type="entry name" value="DNA_polymerase-Y"/>
</dbReference>
<dbReference type="GO" id="GO:0009432">
    <property type="term" value="P:SOS response"/>
    <property type="evidence" value="ECO:0007669"/>
    <property type="project" value="UniProtKB-KW"/>
</dbReference>
<dbReference type="PANTHER" id="PTHR11076">
    <property type="entry name" value="DNA REPAIR POLYMERASE UMUC / TRANSFERASE FAMILY MEMBER"/>
    <property type="match status" value="1"/>
</dbReference>
<dbReference type="InterPro" id="IPR025188">
    <property type="entry name" value="DUF4113"/>
</dbReference>
<dbReference type="InterPro" id="IPR036775">
    <property type="entry name" value="DNA_pol_Y-fam_lit_finger_sf"/>
</dbReference>
<evidence type="ECO:0000313" key="12">
    <source>
        <dbReference type="Proteomes" id="UP000006375"/>
    </source>
</evidence>
<dbReference type="CDD" id="cd01700">
    <property type="entry name" value="PolY_Pol_V_umuC"/>
    <property type="match status" value="1"/>
</dbReference>
<dbReference type="AlphaFoldDB" id="Q5FNE8"/>
<dbReference type="InterPro" id="IPR043128">
    <property type="entry name" value="Rev_trsase/Diguanyl_cyclase"/>
</dbReference>
<dbReference type="GO" id="GO:0006281">
    <property type="term" value="P:DNA repair"/>
    <property type="evidence" value="ECO:0007669"/>
    <property type="project" value="UniProtKB-KW"/>
</dbReference>
<comment type="subunit">
    <text evidence="2">Monomer.</text>
</comment>
<dbReference type="Pfam" id="PF11799">
    <property type="entry name" value="IMS_C"/>
    <property type="match status" value="1"/>
</dbReference>
<dbReference type="HOGENOM" id="CLU_012348_3_0_5"/>
<dbReference type="eggNOG" id="COG0389">
    <property type="taxonomic scope" value="Bacteria"/>
</dbReference>